<sequence length="274" mass="31273">MRISPKLIRQARQINNLLPPLLYPNRSLEQAQLELKWITEELPPNQWVQAVKRRSLYEPLQYILGSQPFGDLDILCRPGVLIPRWETEEWVKRLCNSLSGQQYKILDVCTGSGCIPILMDHLLKQRGIDSNIEAFDISPIAVELAQENAKLNQSSISFTQNNLFRVRDLGKYDIIVSNPPYITKDEYATIGKSVKLYEPQLALIGETEFYEALVHNVVIPSECHSFVFELGNQSQADIVQSLLPHWNIGTMKDSQENLRCVIGSKDKSFMTLCN</sequence>
<keyword evidence="1" id="KW-0489">Methyltransferase</keyword>
<protein>
    <submittedName>
        <fullName evidence="1">Mitochondrial MRF1 N(5)-glutamine methyltransferase Mtq1p</fullName>
    </submittedName>
</protein>
<dbReference type="EMBL" id="CALSDN010000003">
    <property type="protein sequence ID" value="CAH6720405.1"/>
    <property type="molecule type" value="Genomic_DNA"/>
</dbReference>
<evidence type="ECO:0000313" key="2">
    <source>
        <dbReference type="Proteomes" id="UP001152531"/>
    </source>
</evidence>
<accession>A0ACA9Y5W4</accession>
<proteinExistence type="predicted"/>
<evidence type="ECO:0000313" key="1">
    <source>
        <dbReference type="EMBL" id="CAH6720405.1"/>
    </source>
</evidence>
<keyword evidence="1" id="KW-0808">Transferase</keyword>
<name>A0ACA9Y5W4_9ASCO</name>
<reference evidence="1" key="1">
    <citation type="submission" date="2022-06" db="EMBL/GenBank/DDBJ databases">
        <authorList>
            <person name="Legras J.-L."/>
            <person name="Devillers H."/>
            <person name="Grondin C."/>
        </authorList>
    </citation>
    <scope>NUCLEOTIDE SEQUENCE</scope>
    <source>
        <strain evidence="1">CLIB 1444</strain>
    </source>
</reference>
<dbReference type="Proteomes" id="UP001152531">
    <property type="component" value="Unassembled WGS sequence"/>
</dbReference>
<comment type="caution">
    <text evidence="1">The sequence shown here is derived from an EMBL/GenBank/DDBJ whole genome shotgun (WGS) entry which is preliminary data.</text>
</comment>
<keyword evidence="2" id="KW-1185">Reference proteome</keyword>
<organism evidence="1 2">
    <name type="scientific">[Candida] jaroonii</name>
    <dbReference type="NCBI Taxonomy" id="467808"/>
    <lineage>
        <taxon>Eukaryota</taxon>
        <taxon>Fungi</taxon>
        <taxon>Dikarya</taxon>
        <taxon>Ascomycota</taxon>
        <taxon>Saccharomycotina</taxon>
        <taxon>Pichiomycetes</taxon>
        <taxon>Debaryomycetaceae</taxon>
        <taxon>Yamadazyma</taxon>
    </lineage>
</organism>
<gene>
    <name evidence="1" type="ORF">CLIB1444_03S11166</name>
</gene>